<proteinExistence type="predicted"/>
<evidence type="ECO:0000256" key="1">
    <source>
        <dbReference type="SAM" id="MobiDB-lite"/>
    </source>
</evidence>
<dbReference type="Proteomes" id="UP001221413">
    <property type="component" value="Unassembled WGS sequence"/>
</dbReference>
<dbReference type="EMBL" id="JAQGDS010000001">
    <property type="protein sequence ID" value="KAJ6264741.1"/>
    <property type="molecule type" value="Genomic_DNA"/>
</dbReference>
<feature type="transmembrane region" description="Helical" evidence="2">
    <location>
        <begin position="141"/>
        <end position="162"/>
    </location>
</feature>
<gene>
    <name evidence="3" type="ORF">Dda_0892</name>
</gene>
<name>A0AAD6J620_DREDA</name>
<feature type="transmembrane region" description="Helical" evidence="2">
    <location>
        <begin position="21"/>
        <end position="42"/>
    </location>
</feature>
<keyword evidence="2" id="KW-1133">Transmembrane helix</keyword>
<evidence type="ECO:0000256" key="2">
    <source>
        <dbReference type="SAM" id="Phobius"/>
    </source>
</evidence>
<organism evidence="3 4">
    <name type="scientific">Drechslerella dactyloides</name>
    <name type="common">Nematode-trapping fungus</name>
    <name type="synonym">Arthrobotrys dactyloides</name>
    <dbReference type="NCBI Taxonomy" id="74499"/>
    <lineage>
        <taxon>Eukaryota</taxon>
        <taxon>Fungi</taxon>
        <taxon>Dikarya</taxon>
        <taxon>Ascomycota</taxon>
        <taxon>Pezizomycotina</taxon>
        <taxon>Orbiliomycetes</taxon>
        <taxon>Orbiliales</taxon>
        <taxon>Orbiliaceae</taxon>
        <taxon>Drechslerella</taxon>
    </lineage>
</organism>
<feature type="transmembrane region" description="Helical" evidence="2">
    <location>
        <begin position="96"/>
        <end position="121"/>
    </location>
</feature>
<feature type="region of interest" description="Disordered" evidence="1">
    <location>
        <begin position="201"/>
        <end position="283"/>
    </location>
</feature>
<keyword evidence="4" id="KW-1185">Reference proteome</keyword>
<evidence type="ECO:0000313" key="4">
    <source>
        <dbReference type="Proteomes" id="UP001221413"/>
    </source>
</evidence>
<accession>A0AAD6J620</accession>
<evidence type="ECO:0000313" key="3">
    <source>
        <dbReference type="EMBL" id="KAJ6264741.1"/>
    </source>
</evidence>
<keyword evidence="2" id="KW-0812">Transmembrane</keyword>
<feature type="compositionally biased region" description="Low complexity" evidence="1">
    <location>
        <begin position="201"/>
        <end position="214"/>
    </location>
</feature>
<sequence length="283" mass="30594">MHRARHTALSRPRFESTASWICIHYLQWIMGVLVFTYVAIAANTTTGINRGSPKFKDLQNGWGYYLVITSFSTYSFLSIAHWLTSWWIHLSPTDAVIAELVIIFLWLLGFVGEIVALVGYVEIAKRDTLASSRGIVRTAHGLALAALILFTIGSLFTLRTAYRQFAATRPSRRARRAAAAATASADVEAVAPLRPAPAAVPAYTPPATASSSSAGGETGHARTDSQSTTLSREERIAQSVDAVAAPPTYFYATSSRARQGNGEAGRSAPTRTDSSDTLPLYKP</sequence>
<reference evidence="3" key="1">
    <citation type="submission" date="2023-01" db="EMBL/GenBank/DDBJ databases">
        <title>The chitinases involved in constricting ring structure development in the nematode-trapping fungus Drechslerella dactyloides.</title>
        <authorList>
            <person name="Wang R."/>
            <person name="Zhang L."/>
            <person name="Tang P."/>
            <person name="Li S."/>
            <person name="Liang L."/>
        </authorList>
    </citation>
    <scope>NUCLEOTIDE SEQUENCE</scope>
    <source>
        <strain evidence="3">YMF1.00031</strain>
    </source>
</reference>
<comment type="caution">
    <text evidence="3">The sequence shown here is derived from an EMBL/GenBank/DDBJ whole genome shotgun (WGS) entry which is preliminary data.</text>
</comment>
<protein>
    <submittedName>
        <fullName evidence="3">Uncharacterized protein</fullName>
    </submittedName>
</protein>
<keyword evidence="2" id="KW-0472">Membrane</keyword>
<dbReference type="AlphaFoldDB" id="A0AAD6J620"/>
<feature type="transmembrane region" description="Helical" evidence="2">
    <location>
        <begin position="62"/>
        <end position="84"/>
    </location>
</feature>